<dbReference type="InterPro" id="IPR018062">
    <property type="entry name" value="HTH_AraC-typ_CS"/>
</dbReference>
<evidence type="ECO:0000256" key="1">
    <source>
        <dbReference type="ARBA" id="ARBA00023015"/>
    </source>
</evidence>
<dbReference type="AlphaFoldDB" id="A0A2V1GWV8"/>
<dbReference type="PANTHER" id="PTHR40055:SF1">
    <property type="entry name" value="TRANSCRIPTIONAL REGULATOR YGIV-RELATED"/>
    <property type="match status" value="1"/>
</dbReference>
<dbReference type="PROSITE" id="PS00041">
    <property type="entry name" value="HTH_ARAC_FAMILY_1"/>
    <property type="match status" value="1"/>
</dbReference>
<dbReference type="InterPro" id="IPR011256">
    <property type="entry name" value="Reg_factor_effector_dom_sf"/>
</dbReference>
<dbReference type="PROSITE" id="PS01124">
    <property type="entry name" value="HTH_ARAC_FAMILY_2"/>
    <property type="match status" value="1"/>
</dbReference>
<dbReference type="SUPFAM" id="SSF46689">
    <property type="entry name" value="Homeodomain-like"/>
    <property type="match status" value="2"/>
</dbReference>
<reference evidence="5 6" key="1">
    <citation type="submission" date="2018-04" db="EMBL/GenBank/DDBJ databases">
        <title>Thalassorhabdus spongiae gen. nov., sp. nov., isolated from a marine sponge in South-West Iceland.</title>
        <authorList>
            <person name="Knobloch S."/>
            <person name="Daussin A."/>
            <person name="Johannsson R."/>
            <person name="Marteinsson V.T."/>
        </authorList>
    </citation>
    <scope>NUCLEOTIDE SEQUENCE [LARGE SCALE GENOMIC DNA]</scope>
    <source>
        <strain evidence="5 6">Hp12</strain>
    </source>
</reference>
<dbReference type="InterPro" id="IPR009057">
    <property type="entry name" value="Homeodomain-like_sf"/>
</dbReference>
<comment type="caution">
    <text evidence="5">The sequence shown here is derived from an EMBL/GenBank/DDBJ whole genome shotgun (WGS) entry which is preliminary data.</text>
</comment>
<dbReference type="SMART" id="SM00342">
    <property type="entry name" value="HTH_ARAC"/>
    <property type="match status" value="1"/>
</dbReference>
<dbReference type="InterPro" id="IPR018060">
    <property type="entry name" value="HTH_AraC"/>
</dbReference>
<protein>
    <submittedName>
        <fullName evidence="5">AraC family transcriptional regulator</fullName>
    </submittedName>
</protein>
<dbReference type="PRINTS" id="PR00032">
    <property type="entry name" value="HTHARAC"/>
</dbReference>
<dbReference type="PANTHER" id="PTHR40055">
    <property type="entry name" value="TRANSCRIPTIONAL REGULATOR YGIV-RELATED"/>
    <property type="match status" value="1"/>
</dbReference>
<accession>A0A2V1GWV8</accession>
<evidence type="ECO:0000256" key="3">
    <source>
        <dbReference type="ARBA" id="ARBA00023163"/>
    </source>
</evidence>
<dbReference type="Pfam" id="PF12833">
    <property type="entry name" value="HTH_18"/>
    <property type="match status" value="1"/>
</dbReference>
<dbReference type="GO" id="GO:0003700">
    <property type="term" value="F:DNA-binding transcription factor activity"/>
    <property type="evidence" value="ECO:0007669"/>
    <property type="project" value="InterPro"/>
</dbReference>
<dbReference type="OrthoDB" id="282744at2"/>
<dbReference type="InterPro" id="IPR010499">
    <property type="entry name" value="AraC_E-bd"/>
</dbReference>
<dbReference type="Gene3D" id="3.20.80.10">
    <property type="entry name" value="Regulatory factor, effector binding domain"/>
    <property type="match status" value="1"/>
</dbReference>
<dbReference type="GO" id="GO:0043565">
    <property type="term" value="F:sequence-specific DNA binding"/>
    <property type="evidence" value="ECO:0007669"/>
    <property type="project" value="InterPro"/>
</dbReference>
<dbReference type="Gene3D" id="1.10.10.60">
    <property type="entry name" value="Homeodomain-like"/>
    <property type="match status" value="2"/>
</dbReference>
<evidence type="ECO:0000256" key="2">
    <source>
        <dbReference type="ARBA" id="ARBA00023125"/>
    </source>
</evidence>
<gene>
    <name evidence="5" type="ORF">DC094_17530</name>
</gene>
<name>A0A2V1GWV8_9GAMM</name>
<evidence type="ECO:0000313" key="6">
    <source>
        <dbReference type="Proteomes" id="UP000244906"/>
    </source>
</evidence>
<organism evidence="5 6">
    <name type="scientific">Pelagibaculum spongiae</name>
    <dbReference type="NCBI Taxonomy" id="2080658"/>
    <lineage>
        <taxon>Bacteria</taxon>
        <taxon>Pseudomonadati</taxon>
        <taxon>Pseudomonadota</taxon>
        <taxon>Gammaproteobacteria</taxon>
        <taxon>Oceanospirillales</taxon>
        <taxon>Pelagibaculum</taxon>
    </lineage>
</organism>
<dbReference type="InterPro" id="IPR020449">
    <property type="entry name" value="Tscrpt_reg_AraC-type_HTH"/>
</dbReference>
<dbReference type="InterPro" id="IPR029442">
    <property type="entry name" value="GyrI-like"/>
</dbReference>
<evidence type="ECO:0000313" key="5">
    <source>
        <dbReference type="EMBL" id="PVZ65686.1"/>
    </source>
</evidence>
<keyword evidence="2" id="KW-0238">DNA-binding</keyword>
<dbReference type="Pfam" id="PF06445">
    <property type="entry name" value="GyrI-like"/>
    <property type="match status" value="1"/>
</dbReference>
<keyword evidence="6" id="KW-1185">Reference proteome</keyword>
<dbReference type="SUPFAM" id="SSF55136">
    <property type="entry name" value="Probable bacterial effector-binding domain"/>
    <property type="match status" value="1"/>
</dbReference>
<dbReference type="SMART" id="SM00871">
    <property type="entry name" value="AraC_E_bind"/>
    <property type="match status" value="1"/>
</dbReference>
<feature type="domain" description="HTH araC/xylS-type" evidence="4">
    <location>
        <begin position="8"/>
        <end position="107"/>
    </location>
</feature>
<keyword evidence="1" id="KW-0805">Transcription regulation</keyword>
<sequence length="289" mass="34051">MSYLKRYQKVIEYIERHLSQPMTLDLLCQKACLSKFHFHRQFQALFGCTLAVYIKRQRMRRALHQLYFRKQMRVIDIALENGYENPESFSRAFKEILGVSPSQFRKEADWNLCQSLIDQLNLGSIFMAESQKSDDWKVERVDFPKIRLAVLEHLGDPKNVMQSVAKFIDWRISSQLLPRDARLFNLIYDDPEKVAAEDFRLDIAAETKVNIPDKYTEMVEKSIAAGRCARIRHVGSDKNMAEKIYYLYSQWMINSGETLRDAPLFFEWIAMYPDVPENEQVVDIYLPIE</sequence>
<evidence type="ECO:0000259" key="4">
    <source>
        <dbReference type="PROSITE" id="PS01124"/>
    </source>
</evidence>
<dbReference type="Proteomes" id="UP000244906">
    <property type="component" value="Unassembled WGS sequence"/>
</dbReference>
<dbReference type="EMBL" id="QDDL01000009">
    <property type="protein sequence ID" value="PVZ65686.1"/>
    <property type="molecule type" value="Genomic_DNA"/>
</dbReference>
<dbReference type="InterPro" id="IPR050908">
    <property type="entry name" value="SmbC-like"/>
</dbReference>
<proteinExistence type="predicted"/>
<dbReference type="RefSeq" id="WP_116688425.1">
    <property type="nucleotide sequence ID" value="NZ_CAWNYD010000009.1"/>
</dbReference>
<keyword evidence="3" id="KW-0804">Transcription</keyword>